<comment type="similarity">
    <text evidence="1">Belongs to the peptidase C14B family.</text>
</comment>
<dbReference type="EMBL" id="HG001672">
    <property type="protein sequence ID" value="CDF34074.1"/>
    <property type="molecule type" value="Genomic_DNA"/>
</dbReference>
<dbReference type="Pfam" id="PF00656">
    <property type="entry name" value="Peptidase_C14"/>
    <property type="match status" value="1"/>
</dbReference>
<feature type="region of interest" description="Disordered" evidence="2">
    <location>
        <begin position="1"/>
        <end position="36"/>
    </location>
</feature>
<protein>
    <submittedName>
        <fullName evidence="4">Metacaspase-like, probable inactive (Truncated sequence), MCP2</fullName>
    </submittedName>
</protein>
<dbReference type="RefSeq" id="XP_005713893.1">
    <property type="nucleotide sequence ID" value="XM_005713836.1"/>
</dbReference>
<organism evidence="4 5">
    <name type="scientific">Chondrus crispus</name>
    <name type="common">Carrageen Irish moss</name>
    <name type="synonym">Polymorpha crispa</name>
    <dbReference type="NCBI Taxonomy" id="2769"/>
    <lineage>
        <taxon>Eukaryota</taxon>
        <taxon>Rhodophyta</taxon>
        <taxon>Florideophyceae</taxon>
        <taxon>Rhodymeniophycidae</taxon>
        <taxon>Gigartinales</taxon>
        <taxon>Gigartinaceae</taxon>
        <taxon>Chondrus</taxon>
    </lineage>
</organism>
<dbReference type="PhylomeDB" id="R7Q7S3"/>
<dbReference type="InterPro" id="IPR011600">
    <property type="entry name" value="Pept_C14_caspase"/>
</dbReference>
<evidence type="ECO:0000256" key="1">
    <source>
        <dbReference type="ARBA" id="ARBA00009005"/>
    </source>
</evidence>
<evidence type="ECO:0000313" key="5">
    <source>
        <dbReference type="Proteomes" id="UP000012073"/>
    </source>
</evidence>
<dbReference type="OrthoDB" id="3223806at2759"/>
<dbReference type="Proteomes" id="UP000012073">
    <property type="component" value="Unassembled WGS sequence"/>
</dbReference>
<dbReference type="PANTHER" id="PTHR48104:SF30">
    <property type="entry name" value="METACASPASE-1"/>
    <property type="match status" value="1"/>
</dbReference>
<dbReference type="InterPro" id="IPR029030">
    <property type="entry name" value="Caspase-like_dom_sf"/>
</dbReference>
<evidence type="ECO:0000313" key="4">
    <source>
        <dbReference type="EMBL" id="CDF34074.1"/>
    </source>
</evidence>
<dbReference type="KEGG" id="ccp:CHC_T00009075001"/>
<proteinExistence type="inferred from homology"/>
<accession>R7Q7S3</accession>
<keyword evidence="5" id="KW-1185">Reference proteome</keyword>
<evidence type="ECO:0000256" key="2">
    <source>
        <dbReference type="SAM" id="MobiDB-lite"/>
    </source>
</evidence>
<gene>
    <name evidence="4" type="ORF">CHC_T00009075001</name>
</gene>
<dbReference type="GO" id="GO:0005737">
    <property type="term" value="C:cytoplasm"/>
    <property type="evidence" value="ECO:0007669"/>
    <property type="project" value="TreeGrafter"/>
</dbReference>
<dbReference type="AlphaFoldDB" id="R7Q7S3"/>
<feature type="domain" description="Peptidase C14 caspase" evidence="3">
    <location>
        <begin position="64"/>
        <end position="360"/>
    </location>
</feature>
<dbReference type="Gene3D" id="3.40.50.12660">
    <property type="match status" value="1"/>
</dbReference>
<sequence length="370" mass="40929">MRDRGLPLPQSLSAYQRQAEEASQVETVPDPPRLDGLNRKPSISPAAADYVPELPVGYSARMNRRKALLIGIGYRKHKYLNVLPGCKNDVTAMFNLLTSELFGFPQDEVRVLSDELNMLGSVHVQAPTRFNILRDMLWLTEDVGEGDSAVFFFAGHGDFIEDVSGDEIETGVDQCIMPIDCLPEPKHRTGQTFKGVPPILDDTIYERLVRGVPAGAKVTAIVDACRSGSVCDLPVMHGDDGVKYRASGGDPPRQRSSPHKGAGGFVLFSGSADDQQSIDMTIATGRGNGEVESFGVMTRSFVDAVQEMAMHRCPETYDGVESWTYGQLFQRVRELVWERTSSILPHYIEKQEPQMSTSHTFDTWQAPFSI</sequence>
<dbReference type="SUPFAM" id="SSF52129">
    <property type="entry name" value="Caspase-like"/>
    <property type="match status" value="1"/>
</dbReference>
<dbReference type="GO" id="GO:0006508">
    <property type="term" value="P:proteolysis"/>
    <property type="evidence" value="ECO:0007669"/>
    <property type="project" value="InterPro"/>
</dbReference>
<evidence type="ECO:0000259" key="3">
    <source>
        <dbReference type="Pfam" id="PF00656"/>
    </source>
</evidence>
<name>R7Q7S3_CHOCR</name>
<dbReference type="PANTHER" id="PTHR48104">
    <property type="entry name" value="METACASPASE-4"/>
    <property type="match status" value="1"/>
</dbReference>
<dbReference type="InterPro" id="IPR050452">
    <property type="entry name" value="Metacaspase"/>
</dbReference>
<dbReference type="GO" id="GO:0004197">
    <property type="term" value="F:cysteine-type endopeptidase activity"/>
    <property type="evidence" value="ECO:0007669"/>
    <property type="project" value="InterPro"/>
</dbReference>
<dbReference type="GeneID" id="17321622"/>
<dbReference type="Gramene" id="CDF34074">
    <property type="protein sequence ID" value="CDF34074"/>
    <property type="gene ID" value="CHC_T00009075001"/>
</dbReference>
<reference evidence="5" key="1">
    <citation type="journal article" date="2013" name="Proc. Natl. Acad. Sci. U.S.A.">
        <title>Genome structure and metabolic features in the red seaweed Chondrus crispus shed light on evolution of the Archaeplastida.</title>
        <authorList>
            <person name="Collen J."/>
            <person name="Porcel B."/>
            <person name="Carre W."/>
            <person name="Ball S.G."/>
            <person name="Chaparro C."/>
            <person name="Tonon T."/>
            <person name="Barbeyron T."/>
            <person name="Michel G."/>
            <person name="Noel B."/>
            <person name="Valentin K."/>
            <person name="Elias M."/>
            <person name="Artiguenave F."/>
            <person name="Arun A."/>
            <person name="Aury J.M."/>
            <person name="Barbosa-Neto J.F."/>
            <person name="Bothwell J.H."/>
            <person name="Bouget F.Y."/>
            <person name="Brillet L."/>
            <person name="Cabello-Hurtado F."/>
            <person name="Capella-Gutierrez S."/>
            <person name="Charrier B."/>
            <person name="Cladiere L."/>
            <person name="Cock J.M."/>
            <person name="Coelho S.M."/>
            <person name="Colleoni C."/>
            <person name="Czjzek M."/>
            <person name="Da Silva C."/>
            <person name="Delage L."/>
            <person name="Denoeud F."/>
            <person name="Deschamps P."/>
            <person name="Dittami S.M."/>
            <person name="Gabaldon T."/>
            <person name="Gachon C.M."/>
            <person name="Groisillier A."/>
            <person name="Herve C."/>
            <person name="Jabbari K."/>
            <person name="Katinka M."/>
            <person name="Kloareg B."/>
            <person name="Kowalczyk N."/>
            <person name="Labadie K."/>
            <person name="Leblanc C."/>
            <person name="Lopez P.J."/>
            <person name="McLachlan D.H."/>
            <person name="Meslet-Cladiere L."/>
            <person name="Moustafa A."/>
            <person name="Nehr Z."/>
            <person name="Nyvall Collen P."/>
            <person name="Panaud O."/>
            <person name="Partensky F."/>
            <person name="Poulain J."/>
            <person name="Rensing S.A."/>
            <person name="Rousvoal S."/>
            <person name="Samson G."/>
            <person name="Symeonidi A."/>
            <person name="Weissenbach J."/>
            <person name="Zambounis A."/>
            <person name="Wincker P."/>
            <person name="Boyen C."/>
        </authorList>
    </citation>
    <scope>NUCLEOTIDE SEQUENCE [LARGE SCALE GENOMIC DNA]</scope>
    <source>
        <strain evidence="5">cv. Stackhouse</strain>
    </source>
</reference>